<evidence type="ECO:0000256" key="1">
    <source>
        <dbReference type="ARBA" id="ARBA00004123"/>
    </source>
</evidence>
<dbReference type="PANTHER" id="PTHR12705">
    <property type="entry name" value="ORIGIN RECOGNITION COMPLEX SUBUNIT 5"/>
    <property type="match status" value="1"/>
</dbReference>
<keyword evidence="6" id="KW-0539">Nucleus</keyword>
<dbReference type="InterPro" id="IPR041664">
    <property type="entry name" value="AAA_16"/>
</dbReference>
<evidence type="ECO:0000256" key="4">
    <source>
        <dbReference type="ARBA" id="ARBA00022741"/>
    </source>
</evidence>
<name>A0A1W5DD35_9LECA</name>
<dbReference type="InterPro" id="IPR027417">
    <property type="entry name" value="P-loop_NTPase"/>
</dbReference>
<dbReference type="EMBL" id="FWEW01003773">
    <property type="protein sequence ID" value="SLM41084.1"/>
    <property type="molecule type" value="Genomic_DNA"/>
</dbReference>
<dbReference type="SUPFAM" id="SSF52540">
    <property type="entry name" value="P-loop containing nucleoside triphosphate hydrolases"/>
    <property type="match status" value="1"/>
</dbReference>
<dbReference type="Gene3D" id="3.40.50.300">
    <property type="entry name" value="P-loop containing nucleotide triphosphate hydrolases"/>
    <property type="match status" value="1"/>
</dbReference>
<feature type="domain" description="Orc1-like AAA ATPase" evidence="7">
    <location>
        <begin position="17"/>
        <end position="162"/>
    </location>
</feature>
<evidence type="ECO:0000256" key="6">
    <source>
        <dbReference type="ARBA" id="ARBA00023242"/>
    </source>
</evidence>
<keyword evidence="4" id="KW-0547">Nucleotide-binding</keyword>
<comment type="subcellular location">
    <subcellularLocation>
        <location evidence="1">Nucleus</location>
    </subcellularLocation>
</comment>
<feature type="domain" description="ORC5 lid" evidence="9">
    <location>
        <begin position="230"/>
        <end position="289"/>
    </location>
</feature>
<dbReference type="Pfam" id="PF21639">
    <property type="entry name" value="ORC5_lid"/>
    <property type="match status" value="1"/>
</dbReference>
<evidence type="ECO:0000256" key="5">
    <source>
        <dbReference type="ARBA" id="ARBA00022840"/>
    </source>
</evidence>
<feature type="domain" description="Origin recognition complex subunit 5 C-terminal" evidence="8">
    <location>
        <begin position="317"/>
        <end position="455"/>
    </location>
</feature>
<evidence type="ECO:0000256" key="3">
    <source>
        <dbReference type="ARBA" id="ARBA00022705"/>
    </source>
</evidence>
<dbReference type="PANTHER" id="PTHR12705:SF0">
    <property type="entry name" value="ORIGIN RECOGNITION COMPLEX SUBUNIT 5"/>
    <property type="match status" value="1"/>
</dbReference>
<reference evidence="11" key="1">
    <citation type="submission" date="2017-03" db="EMBL/GenBank/DDBJ databases">
        <authorList>
            <person name="Sharma R."/>
            <person name="Thines M."/>
        </authorList>
    </citation>
    <scope>NUCLEOTIDE SEQUENCE [LARGE SCALE GENOMIC DNA]</scope>
</reference>
<evidence type="ECO:0000259" key="8">
    <source>
        <dbReference type="Pfam" id="PF14630"/>
    </source>
</evidence>
<accession>A0A1W5DD35</accession>
<dbReference type="Proteomes" id="UP000192927">
    <property type="component" value="Unassembled WGS sequence"/>
</dbReference>
<keyword evidence="10" id="KW-0378">Hydrolase</keyword>
<organism evidence="10 11">
    <name type="scientific">Lasallia pustulata</name>
    <dbReference type="NCBI Taxonomy" id="136370"/>
    <lineage>
        <taxon>Eukaryota</taxon>
        <taxon>Fungi</taxon>
        <taxon>Dikarya</taxon>
        <taxon>Ascomycota</taxon>
        <taxon>Pezizomycotina</taxon>
        <taxon>Lecanoromycetes</taxon>
        <taxon>OSLEUM clade</taxon>
        <taxon>Umbilicariomycetidae</taxon>
        <taxon>Umbilicariales</taxon>
        <taxon>Umbilicariaceae</taxon>
        <taxon>Lasallia</taxon>
    </lineage>
</organism>
<dbReference type="AlphaFoldDB" id="A0A1W5DD35"/>
<evidence type="ECO:0000259" key="7">
    <source>
        <dbReference type="Pfam" id="PF13191"/>
    </source>
</evidence>
<dbReference type="InterPro" id="IPR048866">
    <property type="entry name" value="ORC5_lid"/>
</dbReference>
<dbReference type="GO" id="GO:0003688">
    <property type="term" value="F:DNA replication origin binding"/>
    <property type="evidence" value="ECO:0007669"/>
    <property type="project" value="TreeGrafter"/>
</dbReference>
<protein>
    <submittedName>
        <fullName evidence="10">p-loop containing nucleoside triphosphate hydrolase</fullName>
    </submittedName>
</protein>
<sequence>MSALLPHELLVTLNQHLPCRELQIRQLATLLHPSVPSPSTLVVHGLEATGKSLAVEKVLEAIDVPHAIVRSLECITTRHLLERTIAACKESIPQDVEDEGNGLLPGSCETVSVLAVRLKCLLAGRDKFVLVLDGIDRQREAPPTLLPALARLGEIVPNLTVVLIITLPRTGFLHTAGVPYIHFPPYNRSESVAILSRSPLSIFSSPGPECSAVGPESPYADDEDDSAWLWSRFCAAVWDSLAKGGARDILSFESVCHRLWKPFVRPVQDGAYGTRDFSKLMVRNRTLFQSENVLLESIVPLAAAEANTSIVKGTHELPYYSKFLLFAAYLASYNPARQDQVFFMKMSEKKRRKKGGGTAVGRVSKHRKIQRKLLGPQAFVLERVLAIFHAILPQQIIPTADIMTQVATLASLRLLVRTSGTADPLEAQTKWRVNVGWEYVLQLARTVRFDIEVYLAE</sequence>
<evidence type="ECO:0000256" key="2">
    <source>
        <dbReference type="ARBA" id="ARBA00006269"/>
    </source>
</evidence>
<dbReference type="GO" id="GO:0016787">
    <property type="term" value="F:hydrolase activity"/>
    <property type="evidence" value="ECO:0007669"/>
    <property type="project" value="UniProtKB-KW"/>
</dbReference>
<dbReference type="GO" id="GO:0005664">
    <property type="term" value="C:nuclear origin of replication recognition complex"/>
    <property type="evidence" value="ECO:0007669"/>
    <property type="project" value="TreeGrafter"/>
</dbReference>
<evidence type="ECO:0000259" key="9">
    <source>
        <dbReference type="Pfam" id="PF21639"/>
    </source>
</evidence>
<keyword evidence="5" id="KW-0067">ATP-binding</keyword>
<dbReference type="Pfam" id="PF14630">
    <property type="entry name" value="ORC5_C"/>
    <property type="match status" value="1"/>
</dbReference>
<proteinExistence type="inferred from homology"/>
<keyword evidence="11" id="KW-1185">Reference proteome</keyword>
<dbReference type="Pfam" id="PF13191">
    <property type="entry name" value="AAA_16"/>
    <property type="match status" value="1"/>
</dbReference>
<evidence type="ECO:0000313" key="10">
    <source>
        <dbReference type="EMBL" id="SLM41084.1"/>
    </source>
</evidence>
<evidence type="ECO:0000313" key="11">
    <source>
        <dbReference type="Proteomes" id="UP000192927"/>
    </source>
</evidence>
<dbReference type="InterPro" id="IPR020796">
    <property type="entry name" value="ORC5"/>
</dbReference>
<dbReference type="GO" id="GO:0006270">
    <property type="term" value="P:DNA replication initiation"/>
    <property type="evidence" value="ECO:0007669"/>
    <property type="project" value="TreeGrafter"/>
</dbReference>
<keyword evidence="3" id="KW-0235">DNA replication</keyword>
<dbReference type="InterPro" id="IPR047088">
    <property type="entry name" value="ORC5_C"/>
</dbReference>
<comment type="similarity">
    <text evidence="2">Belongs to the ORC5 family.</text>
</comment>